<organism evidence="4 5">
    <name type="scientific">Kinneretia aquatilis</name>
    <dbReference type="NCBI Taxonomy" id="2070761"/>
    <lineage>
        <taxon>Bacteria</taxon>
        <taxon>Pseudomonadati</taxon>
        <taxon>Pseudomonadota</taxon>
        <taxon>Betaproteobacteria</taxon>
        <taxon>Burkholderiales</taxon>
        <taxon>Sphaerotilaceae</taxon>
        <taxon>Roseateles</taxon>
    </lineage>
</organism>
<dbReference type="Pfam" id="PF10754">
    <property type="entry name" value="DUF2569"/>
    <property type="match status" value="1"/>
</dbReference>
<accession>A0A2N8L032</accession>
<feature type="transmembrane region" description="Helical" evidence="1">
    <location>
        <begin position="775"/>
        <end position="801"/>
    </location>
</feature>
<gene>
    <name evidence="4" type="ORF">C1O66_17085</name>
</gene>
<evidence type="ECO:0000313" key="4">
    <source>
        <dbReference type="EMBL" id="PND39068.1"/>
    </source>
</evidence>
<comment type="caution">
    <text evidence="4">The sequence shown here is derived from an EMBL/GenBank/DDBJ whole genome shotgun (WGS) entry which is preliminary data.</text>
</comment>
<feature type="transmembrane region" description="Helical" evidence="1">
    <location>
        <begin position="686"/>
        <end position="707"/>
    </location>
</feature>
<evidence type="ECO:0000259" key="3">
    <source>
        <dbReference type="Pfam" id="PF12969"/>
    </source>
</evidence>
<dbReference type="OrthoDB" id="8595007at2"/>
<dbReference type="Gene3D" id="2.60.40.3140">
    <property type="match status" value="1"/>
</dbReference>
<feature type="signal peptide" evidence="2">
    <location>
        <begin position="1"/>
        <end position="30"/>
    </location>
</feature>
<protein>
    <recommendedName>
        <fullName evidence="3">DUF3857 domain-containing protein</fullName>
    </recommendedName>
</protein>
<evidence type="ECO:0000256" key="1">
    <source>
        <dbReference type="SAM" id="Phobius"/>
    </source>
</evidence>
<feature type="transmembrane region" description="Helical" evidence="1">
    <location>
        <begin position="813"/>
        <end position="832"/>
    </location>
</feature>
<dbReference type="EMBL" id="POSP01000003">
    <property type="protein sequence ID" value="PND39068.1"/>
    <property type="molecule type" value="Genomic_DNA"/>
</dbReference>
<sequence>MGQVLTSWCLRACALLAVCGLFSGGNPALAQAPKAPPAGQVLQQLSGPSPSWVSEVQVPKGSASGAEQSRQGIQYLLSDVQARVDGKQRQMFRHYALKALNEKGLESAANLEIRFDPAYEQLVVHSVAVHRQGRRHERLPAVEWRVVQREKELDYLIYDGSKTAHAFLDDVRVGDVVEYAYTVSGSNPVFGDRFFGTFDLQWGSPVQRLHARLLWPAGRPLNLRPLNGAPEPRRVQRGDQQELVWHKEGQEGLQLSPDSPAWYDPYAMVQWGDFGKWSDVAAWALPLYKVPEQLPAGLRAEVKRISGLGLDAKTRTAEALRWVQREVRYLGVEVGAGSHAPNPPELVFKRRFGDCKDKTLLTLTLLHHLGVPARAALVHTQQRQALAQVLPRPSAFNHVIVRAEVDGKTYWLDPTRSSQPGPLDDLGQSSYALALVVDPSTQALTAMESGPAMWSKRQVSVRLDARAGLNEAALMEVTTQVEGLSAEQMRANLSAENAAELQQRYLNYYARYYPGIVVDRPFEVRDEQPAVNKIQVLERYRVKDFFARVEAEKRLEASLEVPELLALLQSPRDTIRNAPLALPHPQDMRHEVELLLPESWTFKNEVKEVRDRAFELSREIQGDGQRLLIRDHYRSLADHVPADATAAYAANVEKARKMLGYVVYKTDPGASAAGDQVSSESAGLNLPVLLLGGLTLALLVHLALRLYRWDPARKPGDTLSAAGEPLGGLLWLLALGILIQGGYVAYGAWSAWPAYGLQTWHMFTMPGGARYHPMMAPMLLLEMVALLAQAVGWCLLALLFFKRRASAVPVYLGYMWAVVCFATLDQVLLAQVPVLEDQSSSKDIVELIRSAVVLSFWSWYVLKSERVRKTFVVRYRAESGADFAAQSPAAPQTLAPEAIAAHSAQP</sequence>
<evidence type="ECO:0000313" key="5">
    <source>
        <dbReference type="Proteomes" id="UP000235916"/>
    </source>
</evidence>
<keyword evidence="2" id="KW-0732">Signal</keyword>
<name>A0A2N8L032_9BURK</name>
<evidence type="ECO:0000256" key="2">
    <source>
        <dbReference type="SAM" id="SignalP"/>
    </source>
</evidence>
<dbReference type="InterPro" id="IPR038765">
    <property type="entry name" value="Papain-like_cys_pep_sf"/>
</dbReference>
<dbReference type="InterPro" id="IPR019690">
    <property type="entry name" value="DUF2569"/>
</dbReference>
<feature type="domain" description="DUF3857" evidence="3">
    <location>
        <begin position="90"/>
        <end position="246"/>
    </location>
</feature>
<keyword evidence="1" id="KW-1133">Transmembrane helix</keyword>
<dbReference type="AlphaFoldDB" id="A0A2N8L032"/>
<keyword evidence="1" id="KW-0812">Transmembrane</keyword>
<feature type="chain" id="PRO_5014763669" description="DUF3857 domain-containing protein" evidence="2">
    <location>
        <begin position="31"/>
        <end position="906"/>
    </location>
</feature>
<feature type="transmembrane region" description="Helical" evidence="1">
    <location>
        <begin position="728"/>
        <end position="755"/>
    </location>
</feature>
<feature type="transmembrane region" description="Helical" evidence="1">
    <location>
        <begin position="844"/>
        <end position="862"/>
    </location>
</feature>
<dbReference type="Pfam" id="PF12969">
    <property type="entry name" value="DUF3857"/>
    <property type="match status" value="1"/>
</dbReference>
<proteinExistence type="predicted"/>
<dbReference type="InterPro" id="IPR024618">
    <property type="entry name" value="DUF3857"/>
</dbReference>
<dbReference type="SUPFAM" id="SSF54001">
    <property type="entry name" value="Cysteine proteinases"/>
    <property type="match status" value="1"/>
</dbReference>
<dbReference type="Gene3D" id="3.10.620.30">
    <property type="match status" value="1"/>
</dbReference>
<keyword evidence="5" id="KW-1185">Reference proteome</keyword>
<keyword evidence="1" id="KW-0472">Membrane</keyword>
<dbReference type="Proteomes" id="UP000235916">
    <property type="component" value="Unassembled WGS sequence"/>
</dbReference>
<reference evidence="4 5" key="1">
    <citation type="submission" date="2018-01" db="EMBL/GenBank/DDBJ databases">
        <title>Draft genome sequence of Paucibacter aquatile CR182 isolated from freshwater of the Nakdong River.</title>
        <authorList>
            <person name="Choi A."/>
            <person name="Chung E.J."/>
        </authorList>
    </citation>
    <scope>NUCLEOTIDE SEQUENCE [LARGE SCALE GENOMIC DNA]</scope>
    <source>
        <strain evidence="4 5">CR182</strain>
    </source>
</reference>